<evidence type="ECO:0000313" key="10">
    <source>
        <dbReference type="Proteomes" id="UP000215059"/>
    </source>
</evidence>
<dbReference type="Gene3D" id="3.30.240.20">
    <property type="entry name" value="bsu07140 like domains"/>
    <property type="match status" value="2"/>
</dbReference>
<evidence type="ECO:0000256" key="4">
    <source>
        <dbReference type="ARBA" id="ARBA00022692"/>
    </source>
</evidence>
<keyword evidence="4 7" id="KW-0812">Transmembrane</keyword>
<dbReference type="EMBL" id="NOII01000003">
    <property type="protein sequence ID" value="OYD57244.1"/>
    <property type="molecule type" value="Genomic_DNA"/>
</dbReference>
<protein>
    <submittedName>
        <fullName evidence="9">DUF421 domain-containing protein</fullName>
    </submittedName>
</protein>
<evidence type="ECO:0000256" key="5">
    <source>
        <dbReference type="ARBA" id="ARBA00022989"/>
    </source>
</evidence>
<dbReference type="PANTHER" id="PTHR34582">
    <property type="entry name" value="UPF0702 TRANSMEMBRANE PROTEIN YCAP"/>
    <property type="match status" value="1"/>
</dbReference>
<keyword evidence="5 7" id="KW-1133">Transmembrane helix</keyword>
<accession>A0A235F860</accession>
<keyword evidence="3" id="KW-1003">Cell membrane</keyword>
<evidence type="ECO:0000256" key="2">
    <source>
        <dbReference type="ARBA" id="ARBA00006448"/>
    </source>
</evidence>
<name>A0A235F860_9BACL</name>
<keyword evidence="6 7" id="KW-0472">Membrane</keyword>
<dbReference type="AlphaFoldDB" id="A0A235F860"/>
<dbReference type="InterPro" id="IPR007353">
    <property type="entry name" value="DUF421"/>
</dbReference>
<evidence type="ECO:0000256" key="1">
    <source>
        <dbReference type="ARBA" id="ARBA00004651"/>
    </source>
</evidence>
<dbReference type="InterPro" id="IPR023090">
    <property type="entry name" value="UPF0702_alpha/beta_dom_sf"/>
</dbReference>
<evidence type="ECO:0000256" key="6">
    <source>
        <dbReference type="ARBA" id="ARBA00023136"/>
    </source>
</evidence>
<keyword evidence="10" id="KW-1185">Reference proteome</keyword>
<evidence type="ECO:0000256" key="7">
    <source>
        <dbReference type="SAM" id="Phobius"/>
    </source>
</evidence>
<comment type="caution">
    <text evidence="9">The sequence shown here is derived from an EMBL/GenBank/DDBJ whole genome shotgun (WGS) entry which is preliminary data.</text>
</comment>
<feature type="transmembrane region" description="Helical" evidence="7">
    <location>
        <begin position="36"/>
        <end position="53"/>
    </location>
</feature>
<evidence type="ECO:0000313" key="9">
    <source>
        <dbReference type="EMBL" id="OYD57244.1"/>
    </source>
</evidence>
<gene>
    <name evidence="9" type="ORF">CGZ90_11180</name>
</gene>
<feature type="transmembrane region" description="Helical" evidence="7">
    <location>
        <begin position="12"/>
        <end position="29"/>
    </location>
</feature>
<reference evidence="9 10" key="1">
    <citation type="submission" date="2017-07" db="EMBL/GenBank/DDBJ databases">
        <title>Fictibacillus sp. nov. GDSW-R2A3 Genome sequencing and assembly.</title>
        <authorList>
            <person name="Mayilraj S."/>
        </authorList>
    </citation>
    <scope>NUCLEOTIDE SEQUENCE [LARGE SCALE GENOMIC DNA]</scope>
    <source>
        <strain evidence="9 10">GDSW-R2A3</strain>
    </source>
</reference>
<dbReference type="Proteomes" id="UP000215059">
    <property type="component" value="Unassembled WGS sequence"/>
</dbReference>
<organism evidence="9 10">
    <name type="scientific">Fictibacillus aquaticus</name>
    <dbReference type="NCBI Taxonomy" id="2021314"/>
    <lineage>
        <taxon>Bacteria</taxon>
        <taxon>Bacillati</taxon>
        <taxon>Bacillota</taxon>
        <taxon>Bacilli</taxon>
        <taxon>Bacillales</taxon>
        <taxon>Fictibacillaceae</taxon>
        <taxon>Fictibacillus</taxon>
    </lineage>
</organism>
<feature type="transmembrane region" description="Helical" evidence="7">
    <location>
        <begin position="59"/>
        <end position="79"/>
    </location>
</feature>
<sequence length="230" mass="26577">MEQLLQSGARTAVSYLLLLLLTYFIGKQINSNKNYFNFALSITIGSLVANMGFNMRISFWPMLMSFVMLSLLYFLISYVSMHSRPLRKWLSGSPTVLIEKGEILEHNMKKIHYSLDDLNQQLRESGIFDIEEVEYAMLEISGNLSIMKKDRYKSVTKSDLHLPETPNQSLPRELIMDGRIIEKNFSHTHTYGWLIHEINSRGHSLDDVFYAVVSSSGRLVIDLYNDKKRV</sequence>
<evidence type="ECO:0000256" key="3">
    <source>
        <dbReference type="ARBA" id="ARBA00022475"/>
    </source>
</evidence>
<dbReference type="RefSeq" id="WP_094252592.1">
    <property type="nucleotide sequence ID" value="NZ_JBHLXL010000001.1"/>
</dbReference>
<comment type="similarity">
    <text evidence="2">Belongs to the UPF0702 family.</text>
</comment>
<dbReference type="GO" id="GO:0005886">
    <property type="term" value="C:plasma membrane"/>
    <property type="evidence" value="ECO:0007669"/>
    <property type="project" value="UniProtKB-SubCell"/>
</dbReference>
<evidence type="ECO:0000259" key="8">
    <source>
        <dbReference type="Pfam" id="PF04239"/>
    </source>
</evidence>
<dbReference type="Pfam" id="PF04239">
    <property type="entry name" value="DUF421"/>
    <property type="match status" value="1"/>
</dbReference>
<proteinExistence type="inferred from homology"/>
<comment type="subcellular location">
    <subcellularLocation>
        <location evidence="1">Cell membrane</location>
        <topology evidence="1">Multi-pass membrane protein</topology>
    </subcellularLocation>
</comment>
<feature type="domain" description="YetF C-terminal" evidence="8">
    <location>
        <begin position="82"/>
        <end position="213"/>
    </location>
</feature>
<dbReference type="PANTHER" id="PTHR34582:SF7">
    <property type="entry name" value="UPF0702 TRANSMEMBRANE PROTEIN YDFS"/>
    <property type="match status" value="1"/>
</dbReference>
<dbReference type="OrthoDB" id="9778331at2"/>